<keyword evidence="4" id="KW-0719">Serine esterase</keyword>
<dbReference type="GO" id="GO:0005576">
    <property type="term" value="C:extracellular region"/>
    <property type="evidence" value="ECO:0007669"/>
    <property type="project" value="UniProtKB-SubCell"/>
</dbReference>
<evidence type="ECO:0000256" key="1">
    <source>
        <dbReference type="ARBA" id="ARBA00004613"/>
    </source>
</evidence>
<keyword evidence="6 12" id="KW-0732">Signal</keyword>
<evidence type="ECO:0000313" key="13">
    <source>
        <dbReference type="EMBL" id="KAF2433125.1"/>
    </source>
</evidence>
<accession>A0A9P4NWU9</accession>
<dbReference type="GO" id="GO:0016052">
    <property type="term" value="P:carbohydrate catabolic process"/>
    <property type="evidence" value="ECO:0007669"/>
    <property type="project" value="TreeGrafter"/>
</dbReference>
<evidence type="ECO:0000256" key="2">
    <source>
        <dbReference type="ARBA" id="ARBA00007534"/>
    </source>
</evidence>
<dbReference type="Proteomes" id="UP000800235">
    <property type="component" value="Unassembled WGS sequence"/>
</dbReference>
<comment type="caution">
    <text evidence="13">The sequence shown here is derived from an EMBL/GenBank/DDBJ whole genome shotgun (WGS) entry which is preliminary data.</text>
</comment>
<comment type="similarity">
    <text evidence="2">Belongs to the cutinase family.</text>
</comment>
<evidence type="ECO:0000256" key="10">
    <source>
        <dbReference type="PIRSR" id="PIRSR611150-1"/>
    </source>
</evidence>
<feature type="chain" id="PRO_5040114148" description="cutinase" evidence="12">
    <location>
        <begin position="17"/>
        <end position="255"/>
    </location>
</feature>
<feature type="active site" description="Nucleophile" evidence="10">
    <location>
        <position position="147"/>
    </location>
</feature>
<feature type="active site" evidence="10">
    <location>
        <position position="202"/>
    </location>
</feature>
<dbReference type="AlphaFoldDB" id="A0A9P4NWU9"/>
<gene>
    <name evidence="13" type="ORF">EJ08DRAFT_629377</name>
</gene>
<dbReference type="InterPro" id="IPR000675">
    <property type="entry name" value="Cutinase/axe"/>
</dbReference>
<dbReference type="EC" id="3.1.1.74" evidence="3"/>
<keyword evidence="7" id="KW-0378">Hydrolase</keyword>
<evidence type="ECO:0000256" key="4">
    <source>
        <dbReference type="ARBA" id="ARBA00022487"/>
    </source>
</evidence>
<dbReference type="PANTHER" id="PTHR48250">
    <property type="entry name" value="CUTINASE 2-RELATED"/>
    <property type="match status" value="1"/>
</dbReference>
<organism evidence="13 14">
    <name type="scientific">Tothia fuscella</name>
    <dbReference type="NCBI Taxonomy" id="1048955"/>
    <lineage>
        <taxon>Eukaryota</taxon>
        <taxon>Fungi</taxon>
        <taxon>Dikarya</taxon>
        <taxon>Ascomycota</taxon>
        <taxon>Pezizomycotina</taxon>
        <taxon>Dothideomycetes</taxon>
        <taxon>Pleosporomycetidae</taxon>
        <taxon>Venturiales</taxon>
        <taxon>Cylindrosympodiaceae</taxon>
        <taxon>Tothia</taxon>
    </lineage>
</organism>
<evidence type="ECO:0000256" key="9">
    <source>
        <dbReference type="ARBA" id="ARBA00034045"/>
    </source>
</evidence>
<feature type="disulfide bond" evidence="11">
    <location>
        <begin position="198"/>
        <end position="205"/>
    </location>
</feature>
<dbReference type="SMART" id="SM01110">
    <property type="entry name" value="Cutinase"/>
    <property type="match status" value="1"/>
</dbReference>
<evidence type="ECO:0000256" key="6">
    <source>
        <dbReference type="ARBA" id="ARBA00022729"/>
    </source>
</evidence>
<evidence type="ECO:0000256" key="8">
    <source>
        <dbReference type="ARBA" id="ARBA00023157"/>
    </source>
</evidence>
<proteinExistence type="inferred from homology"/>
<feature type="disulfide bond" evidence="11">
    <location>
        <begin position="58"/>
        <end position="136"/>
    </location>
</feature>
<dbReference type="InterPro" id="IPR011150">
    <property type="entry name" value="Cutinase_monf"/>
</dbReference>
<feature type="active site" description="Proton donor/acceptor" evidence="10">
    <location>
        <position position="215"/>
    </location>
</feature>
<protein>
    <recommendedName>
        <fullName evidence="3">cutinase</fullName>
        <ecNumber evidence="3">3.1.1.74</ecNumber>
    </recommendedName>
</protein>
<reference evidence="13" key="1">
    <citation type="journal article" date="2020" name="Stud. Mycol.">
        <title>101 Dothideomycetes genomes: a test case for predicting lifestyles and emergence of pathogens.</title>
        <authorList>
            <person name="Haridas S."/>
            <person name="Albert R."/>
            <person name="Binder M."/>
            <person name="Bloem J."/>
            <person name="Labutti K."/>
            <person name="Salamov A."/>
            <person name="Andreopoulos B."/>
            <person name="Baker S."/>
            <person name="Barry K."/>
            <person name="Bills G."/>
            <person name="Bluhm B."/>
            <person name="Cannon C."/>
            <person name="Castanera R."/>
            <person name="Culley D."/>
            <person name="Daum C."/>
            <person name="Ezra D."/>
            <person name="Gonzalez J."/>
            <person name="Henrissat B."/>
            <person name="Kuo A."/>
            <person name="Liang C."/>
            <person name="Lipzen A."/>
            <person name="Lutzoni F."/>
            <person name="Magnuson J."/>
            <person name="Mondo S."/>
            <person name="Nolan M."/>
            <person name="Ohm R."/>
            <person name="Pangilinan J."/>
            <person name="Park H.-J."/>
            <person name="Ramirez L."/>
            <person name="Alfaro M."/>
            <person name="Sun H."/>
            <person name="Tritt A."/>
            <person name="Yoshinaga Y."/>
            <person name="Zwiers L.-H."/>
            <person name="Turgeon B."/>
            <person name="Goodwin S."/>
            <person name="Spatafora J."/>
            <person name="Crous P."/>
            <person name="Grigoriev I."/>
        </authorList>
    </citation>
    <scope>NUCLEOTIDE SEQUENCE</scope>
    <source>
        <strain evidence="13">CBS 130266</strain>
    </source>
</reference>
<dbReference type="PANTHER" id="PTHR48250:SF3">
    <property type="entry name" value="CUTINASE 1-RELATED"/>
    <property type="match status" value="1"/>
</dbReference>
<evidence type="ECO:0000256" key="7">
    <source>
        <dbReference type="ARBA" id="ARBA00022801"/>
    </source>
</evidence>
<comment type="catalytic activity">
    <reaction evidence="9">
        <text>cutin + H2O = cutin monomers.</text>
        <dbReference type="EC" id="3.1.1.74"/>
    </reaction>
</comment>
<evidence type="ECO:0000256" key="12">
    <source>
        <dbReference type="SAM" id="SignalP"/>
    </source>
</evidence>
<dbReference type="PRINTS" id="PR00129">
    <property type="entry name" value="CUTINASE"/>
</dbReference>
<keyword evidence="14" id="KW-1185">Reference proteome</keyword>
<dbReference type="Gene3D" id="3.40.50.1820">
    <property type="entry name" value="alpha/beta hydrolase"/>
    <property type="match status" value="1"/>
</dbReference>
<dbReference type="EMBL" id="MU007022">
    <property type="protein sequence ID" value="KAF2433125.1"/>
    <property type="molecule type" value="Genomic_DNA"/>
</dbReference>
<keyword evidence="8 11" id="KW-1015">Disulfide bond</keyword>
<feature type="signal peptide" evidence="12">
    <location>
        <begin position="1"/>
        <end position="16"/>
    </location>
</feature>
<keyword evidence="5" id="KW-0964">Secreted</keyword>
<dbReference type="OrthoDB" id="3225429at2759"/>
<comment type="subcellular location">
    <subcellularLocation>
        <location evidence="1">Secreted</location>
    </subcellularLocation>
</comment>
<evidence type="ECO:0000313" key="14">
    <source>
        <dbReference type="Proteomes" id="UP000800235"/>
    </source>
</evidence>
<dbReference type="GO" id="GO:0050525">
    <property type="term" value="F:cutinase activity"/>
    <property type="evidence" value="ECO:0007669"/>
    <property type="project" value="UniProtKB-EC"/>
</dbReference>
<evidence type="ECO:0000256" key="3">
    <source>
        <dbReference type="ARBA" id="ARBA00013095"/>
    </source>
</evidence>
<evidence type="ECO:0000256" key="5">
    <source>
        <dbReference type="ARBA" id="ARBA00022525"/>
    </source>
</evidence>
<dbReference type="Pfam" id="PF01083">
    <property type="entry name" value="Cutinase"/>
    <property type="match status" value="1"/>
</dbReference>
<dbReference type="SUPFAM" id="SSF53474">
    <property type="entry name" value="alpha/beta-Hydrolases"/>
    <property type="match status" value="1"/>
</dbReference>
<name>A0A9P4NWU9_9PEZI</name>
<evidence type="ECO:0000256" key="11">
    <source>
        <dbReference type="PIRSR" id="PIRSR611150-2"/>
    </source>
</evidence>
<dbReference type="InterPro" id="IPR029058">
    <property type="entry name" value="AB_hydrolase_fold"/>
</dbReference>
<sequence length="255" mass="27166">MKHAILLFAILGLVSARPQAVATGSNSTGTLVGAIVGILPQLELTANDAHDLTAGTACKEIYFLMARGSGEWGTLGLTIGPVICRLLKEEYKDRIGCDGLGPAYTGGLGDNVRPKGTTDEAINEGVRIFNLAHTKCPNSLLTFGGFSQGAAVMHNVIPLLSPEVKKQVIAGVLWGDTKNKQTDGKIEGYPKEQTLILCTPDDGVCWGRLDVTAGHLAYLNNGDKARSVAWLKTKIDAAVKAKGAAKKLRRHYKIF</sequence>